<evidence type="ECO:0000256" key="6">
    <source>
        <dbReference type="PROSITE-ProRule" id="PRU10141"/>
    </source>
</evidence>
<dbReference type="GO" id="GO:0005524">
    <property type="term" value="F:ATP binding"/>
    <property type="evidence" value="ECO:0007669"/>
    <property type="project" value="UniProtKB-UniRule"/>
</dbReference>
<dbReference type="OrthoDB" id="193931at2759"/>
<evidence type="ECO:0000256" key="4">
    <source>
        <dbReference type="ARBA" id="ARBA00022777"/>
    </source>
</evidence>
<dbReference type="InterPro" id="IPR000719">
    <property type="entry name" value="Prot_kinase_dom"/>
</dbReference>
<keyword evidence="9" id="KW-1185">Reference proteome</keyword>
<dbReference type="PANTHER" id="PTHR24346">
    <property type="entry name" value="MAP/MICROTUBULE AFFINITY-REGULATING KINASE"/>
    <property type="match status" value="1"/>
</dbReference>
<dbReference type="AlphaFoldDB" id="A0A8S1TGM0"/>
<evidence type="ECO:0000259" key="7">
    <source>
        <dbReference type="PROSITE" id="PS50011"/>
    </source>
</evidence>
<feature type="domain" description="Protein kinase" evidence="7">
    <location>
        <begin position="15"/>
        <end position="136"/>
    </location>
</feature>
<dbReference type="PROSITE" id="PS50011">
    <property type="entry name" value="PROTEIN_KINASE_DOM"/>
    <property type="match status" value="1"/>
</dbReference>
<keyword evidence="3 6" id="KW-0547">Nucleotide-binding</keyword>
<dbReference type="OMA" id="EHYIIER"/>
<evidence type="ECO:0000256" key="5">
    <source>
        <dbReference type="ARBA" id="ARBA00022840"/>
    </source>
</evidence>
<keyword evidence="1" id="KW-0723">Serine/threonine-protein kinase</keyword>
<organism evidence="8 9">
    <name type="scientific">Paramecium octaurelia</name>
    <dbReference type="NCBI Taxonomy" id="43137"/>
    <lineage>
        <taxon>Eukaryota</taxon>
        <taxon>Sar</taxon>
        <taxon>Alveolata</taxon>
        <taxon>Ciliophora</taxon>
        <taxon>Intramacronucleata</taxon>
        <taxon>Oligohymenophorea</taxon>
        <taxon>Peniculida</taxon>
        <taxon>Parameciidae</taxon>
        <taxon>Paramecium</taxon>
    </lineage>
</organism>
<proteinExistence type="predicted"/>
<gene>
    <name evidence="8" type="ORF">POCTA_138.1.T0230117</name>
</gene>
<dbReference type="Proteomes" id="UP000683925">
    <property type="component" value="Unassembled WGS sequence"/>
</dbReference>
<sequence length="136" mass="15496">MQSQGQASLQIEHYIIERGGLGVGAFGKVKLAKHNITNTYVAIKIINKKKIKNSRMEAKIRREITLLRYFNHPNVIKLYEVLDTPGDIFLVMEYAQRGELFDLIAQRGKLSEAEALDLSIVTIIVLLIEILNLKIY</sequence>
<reference evidence="8" key="1">
    <citation type="submission" date="2021-01" db="EMBL/GenBank/DDBJ databases">
        <authorList>
            <consortium name="Genoscope - CEA"/>
            <person name="William W."/>
        </authorList>
    </citation>
    <scope>NUCLEOTIDE SEQUENCE</scope>
</reference>
<feature type="binding site" evidence="6">
    <location>
        <position position="44"/>
    </location>
    <ligand>
        <name>ATP</name>
        <dbReference type="ChEBI" id="CHEBI:30616"/>
    </ligand>
</feature>
<evidence type="ECO:0000256" key="1">
    <source>
        <dbReference type="ARBA" id="ARBA00022527"/>
    </source>
</evidence>
<comment type="caution">
    <text evidence="8">The sequence shown here is derived from an EMBL/GenBank/DDBJ whole genome shotgun (WGS) entry which is preliminary data.</text>
</comment>
<dbReference type="FunFam" id="3.30.200.20:FF:000003">
    <property type="entry name" value="Non-specific serine/threonine protein kinase"/>
    <property type="match status" value="1"/>
</dbReference>
<dbReference type="GO" id="GO:0004674">
    <property type="term" value="F:protein serine/threonine kinase activity"/>
    <property type="evidence" value="ECO:0007669"/>
    <property type="project" value="UniProtKB-KW"/>
</dbReference>
<dbReference type="SMART" id="SM00220">
    <property type="entry name" value="S_TKc"/>
    <property type="match status" value="1"/>
</dbReference>
<keyword evidence="5 6" id="KW-0067">ATP-binding</keyword>
<dbReference type="Pfam" id="PF00069">
    <property type="entry name" value="Pkinase"/>
    <property type="match status" value="1"/>
</dbReference>
<dbReference type="InterPro" id="IPR017441">
    <property type="entry name" value="Protein_kinase_ATP_BS"/>
</dbReference>
<keyword evidence="4" id="KW-0418">Kinase</keyword>
<name>A0A8S1TGM0_PAROT</name>
<dbReference type="GO" id="GO:0035556">
    <property type="term" value="P:intracellular signal transduction"/>
    <property type="evidence" value="ECO:0007669"/>
    <property type="project" value="TreeGrafter"/>
</dbReference>
<protein>
    <recommendedName>
        <fullName evidence="7">Protein kinase domain-containing protein</fullName>
    </recommendedName>
</protein>
<accession>A0A8S1TGM0</accession>
<dbReference type="PROSITE" id="PS00107">
    <property type="entry name" value="PROTEIN_KINASE_ATP"/>
    <property type="match status" value="1"/>
</dbReference>
<dbReference type="PANTHER" id="PTHR24346:SF110">
    <property type="entry name" value="NON-SPECIFIC SERINE_THREONINE PROTEIN KINASE"/>
    <property type="match status" value="1"/>
</dbReference>
<evidence type="ECO:0000313" key="8">
    <source>
        <dbReference type="EMBL" id="CAD8150009.1"/>
    </source>
</evidence>
<keyword evidence="2" id="KW-0808">Transferase</keyword>
<dbReference type="GO" id="GO:0005737">
    <property type="term" value="C:cytoplasm"/>
    <property type="evidence" value="ECO:0007669"/>
    <property type="project" value="TreeGrafter"/>
</dbReference>
<evidence type="ECO:0000313" key="9">
    <source>
        <dbReference type="Proteomes" id="UP000683925"/>
    </source>
</evidence>
<evidence type="ECO:0000256" key="2">
    <source>
        <dbReference type="ARBA" id="ARBA00022679"/>
    </source>
</evidence>
<dbReference type="EMBL" id="CAJJDP010000023">
    <property type="protein sequence ID" value="CAD8150009.1"/>
    <property type="molecule type" value="Genomic_DNA"/>
</dbReference>
<evidence type="ECO:0000256" key="3">
    <source>
        <dbReference type="ARBA" id="ARBA00022741"/>
    </source>
</evidence>